<dbReference type="Proteomes" id="UP000189580">
    <property type="component" value="Chromosome b"/>
</dbReference>
<reference evidence="9 10" key="1">
    <citation type="submission" date="2016-02" db="EMBL/GenBank/DDBJ databases">
        <title>Complete genome sequence and transcriptome regulation of the pentose utilising yeast Sugiyamaella lignohabitans.</title>
        <authorList>
            <person name="Bellasio M."/>
            <person name="Peymann A."/>
            <person name="Valli M."/>
            <person name="Sipitzky M."/>
            <person name="Graf A."/>
            <person name="Sauer M."/>
            <person name="Marx H."/>
            <person name="Mattanovich D."/>
        </authorList>
    </citation>
    <scope>NUCLEOTIDE SEQUENCE [LARGE SCALE GENOMIC DNA]</scope>
    <source>
        <strain evidence="9 10">CBS 10342</strain>
    </source>
</reference>
<feature type="transmembrane region" description="Helical" evidence="7">
    <location>
        <begin position="60"/>
        <end position="81"/>
    </location>
</feature>
<gene>
    <name evidence="9" type="primary">BSC6</name>
    <name evidence="9" type="ORF">AWJ20_3066</name>
</gene>
<evidence type="ECO:0000256" key="5">
    <source>
        <dbReference type="ARBA" id="ARBA00022989"/>
    </source>
</evidence>
<dbReference type="InterPro" id="IPR011701">
    <property type="entry name" value="MFS"/>
</dbReference>
<feature type="transmembrane region" description="Helical" evidence="7">
    <location>
        <begin position="333"/>
        <end position="353"/>
    </location>
</feature>
<dbReference type="EMBL" id="CP014503">
    <property type="protein sequence ID" value="ANB15438.1"/>
    <property type="molecule type" value="Genomic_DNA"/>
</dbReference>
<feature type="transmembrane region" description="Helical" evidence="7">
    <location>
        <begin position="124"/>
        <end position="143"/>
    </location>
</feature>
<dbReference type="PANTHER" id="PTHR23514">
    <property type="entry name" value="BYPASS OF STOP CODON PROTEIN 6"/>
    <property type="match status" value="1"/>
</dbReference>
<dbReference type="AlphaFoldDB" id="A0A167FL63"/>
<dbReference type="GO" id="GO:0012505">
    <property type="term" value="C:endomembrane system"/>
    <property type="evidence" value="ECO:0007669"/>
    <property type="project" value="UniProtKB-SubCell"/>
</dbReference>
<dbReference type="PANTHER" id="PTHR23514:SF3">
    <property type="entry name" value="BYPASS OF STOP CODON PROTEIN 6"/>
    <property type="match status" value="1"/>
</dbReference>
<evidence type="ECO:0000259" key="8">
    <source>
        <dbReference type="PROSITE" id="PS50850"/>
    </source>
</evidence>
<evidence type="ECO:0000256" key="2">
    <source>
        <dbReference type="ARBA" id="ARBA00008335"/>
    </source>
</evidence>
<dbReference type="SUPFAM" id="SSF103473">
    <property type="entry name" value="MFS general substrate transporter"/>
    <property type="match status" value="1"/>
</dbReference>
<feature type="domain" description="Major facilitator superfamily (MFS) profile" evidence="8">
    <location>
        <begin position="59"/>
        <end position="456"/>
    </location>
</feature>
<comment type="subcellular location">
    <subcellularLocation>
        <location evidence="1">Endomembrane system</location>
        <topology evidence="1">Multi-pass membrane protein</topology>
    </subcellularLocation>
</comment>
<feature type="transmembrane region" description="Helical" evidence="7">
    <location>
        <begin position="183"/>
        <end position="205"/>
    </location>
</feature>
<dbReference type="OrthoDB" id="413079at2759"/>
<evidence type="ECO:0000256" key="1">
    <source>
        <dbReference type="ARBA" id="ARBA00004127"/>
    </source>
</evidence>
<evidence type="ECO:0000313" key="9">
    <source>
        <dbReference type="EMBL" id="ANB15438.1"/>
    </source>
</evidence>
<keyword evidence="5 7" id="KW-1133">Transmembrane helix</keyword>
<dbReference type="GO" id="GO:0022857">
    <property type="term" value="F:transmembrane transporter activity"/>
    <property type="evidence" value="ECO:0007669"/>
    <property type="project" value="InterPro"/>
</dbReference>
<comment type="similarity">
    <text evidence="2">Belongs to the major facilitator superfamily.</text>
</comment>
<feature type="transmembrane region" description="Helical" evidence="7">
    <location>
        <begin position="269"/>
        <end position="295"/>
    </location>
</feature>
<keyword evidence="3" id="KW-0813">Transport</keyword>
<dbReference type="KEGG" id="slb:AWJ20_3066"/>
<evidence type="ECO:0000256" key="7">
    <source>
        <dbReference type="SAM" id="Phobius"/>
    </source>
</evidence>
<keyword evidence="6 7" id="KW-0472">Membrane</keyword>
<dbReference type="RefSeq" id="XP_018737915.1">
    <property type="nucleotide sequence ID" value="XM_018880059.1"/>
</dbReference>
<dbReference type="PROSITE" id="PS50850">
    <property type="entry name" value="MFS"/>
    <property type="match status" value="1"/>
</dbReference>
<dbReference type="InterPro" id="IPR051788">
    <property type="entry name" value="MFS_Transporter"/>
</dbReference>
<protein>
    <submittedName>
        <fullName evidence="9">Bsc6p</fullName>
    </submittedName>
</protein>
<dbReference type="FunFam" id="1.20.1250.20:FF:000286">
    <property type="entry name" value="MFS efflux transporter"/>
    <property type="match status" value="1"/>
</dbReference>
<evidence type="ECO:0000256" key="3">
    <source>
        <dbReference type="ARBA" id="ARBA00022448"/>
    </source>
</evidence>
<dbReference type="InterPro" id="IPR036259">
    <property type="entry name" value="MFS_trans_sf"/>
</dbReference>
<evidence type="ECO:0000313" key="10">
    <source>
        <dbReference type="Proteomes" id="UP000189580"/>
    </source>
</evidence>
<keyword evidence="4 7" id="KW-0812">Transmembrane</keyword>
<feature type="transmembrane region" description="Helical" evidence="7">
    <location>
        <begin position="211"/>
        <end position="231"/>
    </location>
</feature>
<organism evidence="9 10">
    <name type="scientific">Sugiyamaella lignohabitans</name>
    <dbReference type="NCBI Taxonomy" id="796027"/>
    <lineage>
        <taxon>Eukaryota</taxon>
        <taxon>Fungi</taxon>
        <taxon>Dikarya</taxon>
        <taxon>Ascomycota</taxon>
        <taxon>Saccharomycotina</taxon>
        <taxon>Dipodascomycetes</taxon>
        <taxon>Dipodascales</taxon>
        <taxon>Trichomonascaceae</taxon>
        <taxon>Sugiyamaella</taxon>
    </lineage>
</organism>
<name>A0A167FL63_9ASCO</name>
<feature type="transmembrane region" description="Helical" evidence="7">
    <location>
        <begin position="307"/>
        <end position="326"/>
    </location>
</feature>
<evidence type="ECO:0000256" key="6">
    <source>
        <dbReference type="ARBA" id="ARBA00023136"/>
    </source>
</evidence>
<sequence length="461" mass="50287">MTTIPKDDEIPTSSTPLLQELATVVNPLEDLESYHTTVDGKRFYKGRQSWSKPIGNKIKVCIALAGFVMMGLNDAALGAILPSLEEHYSLNDLQVSVLFLIPVFGAFSSAAMSGWVHTRIGRGGVGLFGIGFNLLCYSIALTAPPFPLLLAACVCSGFGSGLMNGSWNAWIGAFENAHSILGVLHASYALGGLLGPAVVSLLLTLEQPWYYFYRLMACIAVTMLISVSIAFRNDTAQAYNIETNQMHSTTNAEEEHEIDHMAAFKSPTVWILALFLCSYNGIEFSYSGWLVTYMIRERHANPKTVGLISTTFWTGLSSGRLCLGFITGRFKSLNRVVLTYMAIAFIFHCVFWLDHKVTIILSGLFIAIVGVFIGPIYPSTMVMATTKLPRNMHVSGISTAAALSGCGSAVFPVVIGGFINRFGASVLLPIIFMFYIIATMLWISLSMVKSYTSEEDDSESN</sequence>
<accession>A0A167FL63</accession>
<feature type="transmembrane region" description="Helical" evidence="7">
    <location>
        <begin position="425"/>
        <end position="445"/>
    </location>
</feature>
<dbReference type="Pfam" id="PF07690">
    <property type="entry name" value="MFS_1"/>
    <property type="match status" value="1"/>
</dbReference>
<dbReference type="GO" id="GO:0016020">
    <property type="term" value="C:membrane"/>
    <property type="evidence" value="ECO:0007669"/>
    <property type="project" value="TreeGrafter"/>
</dbReference>
<evidence type="ECO:0000256" key="4">
    <source>
        <dbReference type="ARBA" id="ARBA00022692"/>
    </source>
</evidence>
<feature type="transmembrane region" description="Helical" evidence="7">
    <location>
        <begin position="93"/>
        <end position="112"/>
    </location>
</feature>
<dbReference type="InterPro" id="IPR020846">
    <property type="entry name" value="MFS_dom"/>
</dbReference>
<dbReference type="GeneID" id="30035047"/>
<keyword evidence="10" id="KW-1185">Reference proteome</keyword>
<feature type="transmembrane region" description="Helical" evidence="7">
    <location>
        <begin position="397"/>
        <end position="419"/>
    </location>
</feature>
<feature type="transmembrane region" description="Helical" evidence="7">
    <location>
        <begin position="359"/>
        <end position="377"/>
    </location>
</feature>
<dbReference type="Gene3D" id="1.20.1250.20">
    <property type="entry name" value="MFS general substrate transporter like domains"/>
    <property type="match status" value="2"/>
</dbReference>
<proteinExistence type="inferred from homology"/>